<dbReference type="InterPro" id="IPR043129">
    <property type="entry name" value="ATPase_NBD"/>
</dbReference>
<name>A0A1R2CHH6_9CILI</name>
<evidence type="ECO:0000256" key="2">
    <source>
        <dbReference type="RuleBase" id="RU000487"/>
    </source>
</evidence>
<dbReference type="Gene3D" id="3.90.640.10">
    <property type="entry name" value="Actin, Chain A, domain 4"/>
    <property type="match status" value="1"/>
</dbReference>
<dbReference type="AlphaFoldDB" id="A0A1R2CHH6"/>
<evidence type="ECO:0000256" key="1">
    <source>
        <dbReference type="ARBA" id="ARBA00049360"/>
    </source>
</evidence>
<dbReference type="PRINTS" id="PR00190">
    <property type="entry name" value="ACTIN"/>
</dbReference>
<comment type="caution">
    <text evidence="3">The sequence shown here is derived from an EMBL/GenBank/DDBJ whole genome shotgun (WGS) entry which is preliminary data.</text>
</comment>
<evidence type="ECO:0008006" key="5">
    <source>
        <dbReference type="Google" id="ProtNLM"/>
    </source>
</evidence>
<dbReference type="SUPFAM" id="SSF53067">
    <property type="entry name" value="Actin-like ATPase domain"/>
    <property type="match status" value="2"/>
</dbReference>
<evidence type="ECO:0000313" key="4">
    <source>
        <dbReference type="Proteomes" id="UP000187209"/>
    </source>
</evidence>
<gene>
    <name evidence="3" type="ORF">SteCoe_9575</name>
</gene>
<dbReference type="EMBL" id="MPUH01000150">
    <property type="protein sequence ID" value="OMJ88448.1"/>
    <property type="molecule type" value="Genomic_DNA"/>
</dbReference>
<dbReference type="Proteomes" id="UP000187209">
    <property type="component" value="Unassembled WGS sequence"/>
</dbReference>
<organism evidence="3 4">
    <name type="scientific">Stentor coeruleus</name>
    <dbReference type="NCBI Taxonomy" id="5963"/>
    <lineage>
        <taxon>Eukaryota</taxon>
        <taxon>Sar</taxon>
        <taxon>Alveolata</taxon>
        <taxon>Ciliophora</taxon>
        <taxon>Postciliodesmatophora</taxon>
        <taxon>Heterotrichea</taxon>
        <taxon>Heterotrichida</taxon>
        <taxon>Stentoridae</taxon>
        <taxon>Stentor</taxon>
    </lineage>
</organism>
<comment type="catalytic activity">
    <reaction evidence="1">
        <text>ATP + H2O = ADP + phosphate + H(+)</text>
        <dbReference type="Rhea" id="RHEA:13065"/>
        <dbReference type="ChEBI" id="CHEBI:15377"/>
        <dbReference type="ChEBI" id="CHEBI:15378"/>
        <dbReference type="ChEBI" id="CHEBI:30616"/>
        <dbReference type="ChEBI" id="CHEBI:43474"/>
        <dbReference type="ChEBI" id="CHEBI:456216"/>
    </reaction>
</comment>
<proteinExistence type="inferred from homology"/>
<keyword evidence="4" id="KW-1185">Reference proteome</keyword>
<evidence type="ECO:0000313" key="3">
    <source>
        <dbReference type="EMBL" id="OMJ88448.1"/>
    </source>
</evidence>
<sequence length="379" mass="42288">MEAELDTKDFIVIDNGTGYIKAGYSGEDAPKIVLPTVMSVVESQEQGKSKTMYSGADIDLKNPETPLFYPIDRGEIKSTEQDWECMSFIWEHIIKNLMQEELNSVNVLITDSILNTRENRQRMAQVFLETLGVNSLGIMPAPVLSLFSIGKTRGIVVDVGCGLTSIVPIFEGFALPHAIHKIPLAGNDITTFIHQKLSAHLKPTQMFLSRSIAEDMVVVPLQYRKGQELLSEDKRFYELPGGKIINVDQDILANAAEILFKPSIIGQDIKGITDQIVESIMKCDSDLKPDMYGNVVLSGGSSMMKGFHERVEKDIKNRLEGVSNNDIKVHADSFRQHAAWIGGSMLASLSTFGQFMTIKKEEWENDPNMKPSLIHKYSF</sequence>
<reference evidence="3 4" key="1">
    <citation type="submission" date="2016-11" db="EMBL/GenBank/DDBJ databases">
        <title>The macronuclear genome of Stentor coeruleus: a giant cell with tiny introns.</title>
        <authorList>
            <person name="Slabodnick M."/>
            <person name="Ruby J.G."/>
            <person name="Reiff S.B."/>
            <person name="Swart E.C."/>
            <person name="Gosai S."/>
            <person name="Prabakaran S."/>
            <person name="Witkowska E."/>
            <person name="Larue G.E."/>
            <person name="Fisher S."/>
            <person name="Freeman R.M."/>
            <person name="Gunawardena J."/>
            <person name="Chu W."/>
            <person name="Stover N.A."/>
            <person name="Gregory B.D."/>
            <person name="Nowacki M."/>
            <person name="Derisi J."/>
            <person name="Roy S.W."/>
            <person name="Marshall W.F."/>
            <person name="Sood P."/>
        </authorList>
    </citation>
    <scope>NUCLEOTIDE SEQUENCE [LARGE SCALE GENOMIC DNA]</scope>
    <source>
        <strain evidence="3">WM001</strain>
    </source>
</reference>
<dbReference type="PANTHER" id="PTHR11937">
    <property type="entry name" value="ACTIN"/>
    <property type="match status" value="1"/>
</dbReference>
<dbReference type="Gene3D" id="3.30.420.40">
    <property type="match status" value="2"/>
</dbReference>
<dbReference type="InterPro" id="IPR004000">
    <property type="entry name" value="Actin"/>
</dbReference>
<dbReference type="Pfam" id="PF00022">
    <property type="entry name" value="Actin"/>
    <property type="match status" value="1"/>
</dbReference>
<protein>
    <recommendedName>
        <fullName evidence="5">Actin</fullName>
    </recommendedName>
</protein>
<dbReference type="OrthoDB" id="306308at2759"/>
<dbReference type="SMART" id="SM00268">
    <property type="entry name" value="ACTIN"/>
    <property type="match status" value="1"/>
</dbReference>
<comment type="similarity">
    <text evidence="2">Belongs to the actin family.</text>
</comment>
<accession>A0A1R2CHH6</accession>